<gene>
    <name evidence="2" type="ORF">SAMN02982985_01617</name>
</gene>
<dbReference type="AlphaFoldDB" id="A0A1I4KST6"/>
<reference evidence="2 3" key="1">
    <citation type="submission" date="2016-10" db="EMBL/GenBank/DDBJ databases">
        <authorList>
            <person name="de Groot N.N."/>
        </authorList>
    </citation>
    <scope>NUCLEOTIDE SEQUENCE [LARGE SCALE GENOMIC DNA]</scope>
    <source>
        <strain evidence="2 3">ATCC 43154</strain>
    </source>
</reference>
<dbReference type="Pfam" id="PF10387">
    <property type="entry name" value="DUF2442"/>
    <property type="match status" value="1"/>
</dbReference>
<name>A0A1I4KST6_9BURK</name>
<evidence type="ECO:0000313" key="2">
    <source>
        <dbReference type="EMBL" id="SFL81892.1"/>
    </source>
</evidence>
<organism evidence="2 3">
    <name type="scientific">Rugamonas rubra</name>
    <dbReference type="NCBI Taxonomy" id="758825"/>
    <lineage>
        <taxon>Bacteria</taxon>
        <taxon>Pseudomonadati</taxon>
        <taxon>Pseudomonadota</taxon>
        <taxon>Betaproteobacteria</taxon>
        <taxon>Burkholderiales</taxon>
        <taxon>Oxalobacteraceae</taxon>
        <taxon>Telluria group</taxon>
        <taxon>Rugamonas</taxon>
    </lineage>
</organism>
<keyword evidence="3" id="KW-1185">Reference proteome</keyword>
<evidence type="ECO:0000313" key="3">
    <source>
        <dbReference type="Proteomes" id="UP000199470"/>
    </source>
</evidence>
<dbReference type="STRING" id="758825.SAMN02982985_01617"/>
<sequence length="143" mass="15207">MDLITDAELVAANRRGAEKKAAYPTAIAARFDRRTARIVISLNSGLNITFLPRDVQGFENARVADLVEAEISPSGLGVRFPKIDADVYIPALLEGFLGSRNWMAAQNGRSGGKSSSPAKTAAARNNGKLGGRPKKAKSLAEEP</sequence>
<dbReference type="Proteomes" id="UP000199470">
    <property type="component" value="Unassembled WGS sequence"/>
</dbReference>
<accession>A0A1I4KST6</accession>
<dbReference type="InterPro" id="IPR018841">
    <property type="entry name" value="DUF2442"/>
</dbReference>
<evidence type="ECO:0008006" key="4">
    <source>
        <dbReference type="Google" id="ProtNLM"/>
    </source>
</evidence>
<feature type="region of interest" description="Disordered" evidence="1">
    <location>
        <begin position="104"/>
        <end position="143"/>
    </location>
</feature>
<dbReference type="EMBL" id="FOTW01000008">
    <property type="protein sequence ID" value="SFL81892.1"/>
    <property type="molecule type" value="Genomic_DNA"/>
</dbReference>
<dbReference type="OrthoDB" id="8563470at2"/>
<proteinExistence type="predicted"/>
<dbReference type="RefSeq" id="WP_093386100.1">
    <property type="nucleotide sequence ID" value="NZ_FOTW01000008.1"/>
</dbReference>
<protein>
    <recommendedName>
        <fullName evidence="4">DUF2442 domain-containing protein</fullName>
    </recommendedName>
</protein>
<dbReference type="Gene3D" id="3.30.2020.40">
    <property type="entry name" value="Uncharacterised protein PF10387, DUF2442"/>
    <property type="match status" value="1"/>
</dbReference>
<evidence type="ECO:0000256" key="1">
    <source>
        <dbReference type="SAM" id="MobiDB-lite"/>
    </source>
</evidence>